<keyword evidence="5" id="KW-1185">Reference proteome</keyword>
<feature type="domain" description="Acyltransferase 3" evidence="3">
    <location>
        <begin position="9"/>
        <end position="385"/>
    </location>
</feature>
<name>M5U9W3_9BACT</name>
<feature type="transmembrane region" description="Helical" evidence="2">
    <location>
        <begin position="96"/>
        <end position="119"/>
    </location>
</feature>
<dbReference type="GO" id="GO:0016747">
    <property type="term" value="F:acyltransferase activity, transferring groups other than amino-acyl groups"/>
    <property type="evidence" value="ECO:0007669"/>
    <property type="project" value="InterPro"/>
</dbReference>
<feature type="transmembrane region" description="Helical" evidence="2">
    <location>
        <begin position="139"/>
        <end position="163"/>
    </location>
</feature>
<keyword evidence="2" id="KW-0812">Transmembrane</keyword>
<evidence type="ECO:0000313" key="4">
    <source>
        <dbReference type="EMBL" id="EMI58202.1"/>
    </source>
</evidence>
<protein>
    <submittedName>
        <fullName evidence="4">Acyltransferase 3</fullName>
        <ecNumber evidence="4">2.-.-.-</ecNumber>
    </submittedName>
</protein>
<feature type="transmembrane region" description="Helical" evidence="2">
    <location>
        <begin position="53"/>
        <end position="75"/>
    </location>
</feature>
<dbReference type="InterPro" id="IPR050623">
    <property type="entry name" value="Glucan_succinyl_AcylTrfase"/>
</dbReference>
<keyword evidence="2" id="KW-1133">Transmembrane helix</keyword>
<feature type="transmembrane region" description="Helical" evidence="2">
    <location>
        <begin position="240"/>
        <end position="262"/>
    </location>
</feature>
<sequence length="423" mass="45861">MRPQGGHFAGIDALRAVAAVAVVLLHACVPYASPSMAGLSWSVLDTPDQSVTYLFWGIEVVIMPIFLVIAGFFAARSVAHRGAWSTAMARTRRLGWPLLLTVVFLLPVEFYTWMVGWVADGQVAISNVKRMKFEGGVDRNLWGLSHLWFLQYLIMYVIVLACAWRSMVRLTATQIARYVMPVCFGVAVVSLTMRPEVVWGFQHSFIPVLSKWLYSGAFFAAGAFWYRLDPELDELKENGSRLIGPGTLLMAASVCMGTWWLATVGDPAKWINGGWAGIDPVVSSDRFAGGLPVTSVAVRGGLSVLTVSAASLMTFGLMGVCLAHISGLGRTMKSLAAASFLIYLLHHPVVGLAHIAAKFALPGVSPLAKVSLATGLGVAAGWSVSWLAQQRRMRATQRAETDDSVRSIEFPRTNESVARSRAA</sequence>
<feature type="transmembrane region" description="Helical" evidence="2">
    <location>
        <begin position="212"/>
        <end position="228"/>
    </location>
</feature>
<dbReference type="PANTHER" id="PTHR36927">
    <property type="entry name" value="BLR4337 PROTEIN"/>
    <property type="match status" value="1"/>
</dbReference>
<dbReference type="Pfam" id="PF01757">
    <property type="entry name" value="Acyl_transf_3"/>
    <property type="match status" value="1"/>
</dbReference>
<feature type="transmembrane region" description="Helical" evidence="2">
    <location>
        <begin position="175"/>
        <end position="192"/>
    </location>
</feature>
<dbReference type="EC" id="2.-.-.-" evidence="4"/>
<evidence type="ECO:0000259" key="3">
    <source>
        <dbReference type="Pfam" id="PF01757"/>
    </source>
</evidence>
<keyword evidence="4" id="KW-0012">Acyltransferase</keyword>
<organism evidence="4 5">
    <name type="scientific">Rhodopirellula sallentina SM41</name>
    <dbReference type="NCBI Taxonomy" id="1263870"/>
    <lineage>
        <taxon>Bacteria</taxon>
        <taxon>Pseudomonadati</taxon>
        <taxon>Planctomycetota</taxon>
        <taxon>Planctomycetia</taxon>
        <taxon>Pirellulales</taxon>
        <taxon>Pirellulaceae</taxon>
        <taxon>Rhodopirellula</taxon>
    </lineage>
</organism>
<reference evidence="4 5" key="1">
    <citation type="journal article" date="2013" name="Mar. Genomics">
        <title>Expression of sulfatases in Rhodopirellula baltica and the diversity of sulfatases in the genus Rhodopirellula.</title>
        <authorList>
            <person name="Wegner C.E."/>
            <person name="Richter-Heitmann T."/>
            <person name="Klindworth A."/>
            <person name="Klockow C."/>
            <person name="Richter M."/>
            <person name="Achstetter T."/>
            <person name="Glockner F.O."/>
            <person name="Harder J."/>
        </authorList>
    </citation>
    <scope>NUCLEOTIDE SEQUENCE [LARGE SCALE GENOMIC DNA]</scope>
    <source>
        <strain evidence="4 5">SM41</strain>
    </source>
</reference>
<dbReference type="AlphaFoldDB" id="M5U9W3"/>
<comment type="caution">
    <text evidence="4">The sequence shown here is derived from an EMBL/GenBank/DDBJ whole genome shotgun (WGS) entry which is preliminary data.</text>
</comment>
<feature type="transmembrane region" description="Helical" evidence="2">
    <location>
        <begin position="302"/>
        <end position="323"/>
    </location>
</feature>
<feature type="transmembrane region" description="Helical" evidence="2">
    <location>
        <begin position="12"/>
        <end position="33"/>
    </location>
</feature>
<gene>
    <name evidence="4" type="ORF">RSSM_00373</name>
</gene>
<keyword evidence="4" id="KW-0808">Transferase</keyword>
<keyword evidence="2" id="KW-0472">Membrane</keyword>
<dbReference type="PATRIC" id="fig|1263870.3.peg.409"/>
<dbReference type="Proteomes" id="UP000011885">
    <property type="component" value="Unassembled WGS sequence"/>
</dbReference>
<evidence type="ECO:0000256" key="1">
    <source>
        <dbReference type="SAM" id="MobiDB-lite"/>
    </source>
</evidence>
<dbReference type="EMBL" id="ANOH01000033">
    <property type="protein sequence ID" value="EMI58202.1"/>
    <property type="molecule type" value="Genomic_DNA"/>
</dbReference>
<dbReference type="PANTHER" id="PTHR36927:SF1">
    <property type="entry name" value="MDO-LIKE PROTEIN"/>
    <property type="match status" value="1"/>
</dbReference>
<feature type="region of interest" description="Disordered" evidence="1">
    <location>
        <begin position="398"/>
        <end position="423"/>
    </location>
</feature>
<dbReference type="OrthoDB" id="7375713at2"/>
<feature type="transmembrane region" description="Helical" evidence="2">
    <location>
        <begin position="335"/>
        <end position="355"/>
    </location>
</feature>
<evidence type="ECO:0000256" key="2">
    <source>
        <dbReference type="SAM" id="Phobius"/>
    </source>
</evidence>
<dbReference type="InterPro" id="IPR002656">
    <property type="entry name" value="Acyl_transf_3_dom"/>
</dbReference>
<proteinExistence type="predicted"/>
<accession>M5U9W3</accession>
<feature type="transmembrane region" description="Helical" evidence="2">
    <location>
        <begin position="367"/>
        <end position="388"/>
    </location>
</feature>
<evidence type="ECO:0000313" key="5">
    <source>
        <dbReference type="Proteomes" id="UP000011885"/>
    </source>
</evidence>